<reference evidence="5 6" key="1">
    <citation type="submission" date="2023-03" db="EMBL/GenBank/DDBJ databases">
        <title>Genome sequence of Lichtheimia ornata CBS 291.66.</title>
        <authorList>
            <person name="Mohabir J.T."/>
            <person name="Shea T.P."/>
            <person name="Kurbessoian T."/>
            <person name="Berby B."/>
            <person name="Fontaine J."/>
            <person name="Livny J."/>
            <person name="Gnirke A."/>
            <person name="Stajich J.E."/>
            <person name="Cuomo C.A."/>
        </authorList>
    </citation>
    <scope>NUCLEOTIDE SEQUENCE [LARGE SCALE GENOMIC DNA]</scope>
    <source>
        <strain evidence="5">CBS 291.66</strain>
    </source>
</reference>
<dbReference type="GO" id="GO:0016757">
    <property type="term" value="F:glycosyltransferase activity"/>
    <property type="evidence" value="ECO:0007669"/>
    <property type="project" value="UniProtKB-KW"/>
</dbReference>
<protein>
    <submittedName>
        <fullName evidence="5">Uncharacterized protein</fullName>
    </submittedName>
</protein>
<dbReference type="GO" id="GO:0006487">
    <property type="term" value="P:protein N-linked glycosylation"/>
    <property type="evidence" value="ECO:0007669"/>
    <property type="project" value="TreeGrafter"/>
</dbReference>
<dbReference type="AlphaFoldDB" id="A0AAD7UQ80"/>
<dbReference type="PANTHER" id="PTHR31306:SF4">
    <property type="entry name" value="ALPHA-1,2-GALACTOSYLTRANSFERASE"/>
    <property type="match status" value="1"/>
</dbReference>
<dbReference type="Gene3D" id="3.90.550.10">
    <property type="entry name" value="Spore Coat Polysaccharide Biosynthesis Protein SpsA, Chain A"/>
    <property type="match status" value="1"/>
</dbReference>
<evidence type="ECO:0000256" key="2">
    <source>
        <dbReference type="ARBA" id="ARBA00022676"/>
    </source>
</evidence>
<dbReference type="EMBL" id="JARTCD010000171">
    <property type="protein sequence ID" value="KAJ8651552.1"/>
    <property type="molecule type" value="Genomic_DNA"/>
</dbReference>
<keyword evidence="6" id="KW-1185">Reference proteome</keyword>
<sequence length="575" mass="66371">MKQPIIPTNGTMATRMLRIIGPLCLLAFILLYVYFSTSTPAQQMTLQPENNEIGSSPKETLLAPVSQQHYDDDENNNNENVEPRPTINTIAVEEEEEKENNDDIPDDNNNNNNEPRHYGYVLIIASEPHQQSRRALIREKYFGLQNNLVPCMEYDTDIYYKFWIYGKTTTTDAQQLELESVEWNDIVQTNEAGFDQEKLLKWASRELMVTYDYLIMQDIHTFIHLPTIKRELDAGLIGDDSDQPYVVSTEQPLNLVWGSFTGRKVDKQAAVIGATATEVLLNNQHQQRRLARRSMHFLTNMYWYYRAVAKDLMEETDATLGPEEAIEEQARIIPSFVRQNFMMQWENNIESVQGQGCVVANVLQDDDFRELASWTRLRSLPVCVHHRSSGYYYHQELVVITPSSSCAKKEMIENKRVYALRHGYVFVARSAEFTQQPLKGRDNAWGMIDVMEKALPKYKWLLWLDPKVKVQDMEQPILSSTREEDNNNMDGGMYDLVMDEQGGIVLLRNSVWAKQFLRDVQLQKDHDPVTAMTLVLQQPNNKEHALVLEDFGTYTGGASSQFATYSDDDDECRKR</sequence>
<keyword evidence="4" id="KW-0812">Transmembrane</keyword>
<evidence type="ECO:0000256" key="3">
    <source>
        <dbReference type="ARBA" id="ARBA00022679"/>
    </source>
</evidence>
<comment type="similarity">
    <text evidence="1">Belongs to the glycosyltransferase 34 family.</text>
</comment>
<keyword evidence="4" id="KW-0472">Membrane</keyword>
<dbReference type="InterPro" id="IPR008630">
    <property type="entry name" value="Glyco_trans_34"/>
</dbReference>
<gene>
    <name evidence="5" type="ORF">O0I10_012890</name>
</gene>
<evidence type="ECO:0000313" key="6">
    <source>
        <dbReference type="Proteomes" id="UP001234581"/>
    </source>
</evidence>
<dbReference type="Proteomes" id="UP001234581">
    <property type="component" value="Unassembled WGS sequence"/>
</dbReference>
<comment type="caution">
    <text evidence="5">The sequence shown here is derived from an EMBL/GenBank/DDBJ whole genome shotgun (WGS) entry which is preliminary data.</text>
</comment>
<accession>A0AAD7UQ80</accession>
<evidence type="ECO:0000313" key="5">
    <source>
        <dbReference type="EMBL" id="KAJ8651552.1"/>
    </source>
</evidence>
<feature type="transmembrane region" description="Helical" evidence="4">
    <location>
        <begin position="16"/>
        <end position="35"/>
    </location>
</feature>
<keyword evidence="4" id="KW-1133">Transmembrane helix</keyword>
<dbReference type="GO" id="GO:0000139">
    <property type="term" value="C:Golgi membrane"/>
    <property type="evidence" value="ECO:0007669"/>
    <property type="project" value="TreeGrafter"/>
</dbReference>
<organism evidence="5 6">
    <name type="scientific">Lichtheimia ornata</name>
    <dbReference type="NCBI Taxonomy" id="688661"/>
    <lineage>
        <taxon>Eukaryota</taxon>
        <taxon>Fungi</taxon>
        <taxon>Fungi incertae sedis</taxon>
        <taxon>Mucoromycota</taxon>
        <taxon>Mucoromycotina</taxon>
        <taxon>Mucoromycetes</taxon>
        <taxon>Mucorales</taxon>
        <taxon>Lichtheimiaceae</taxon>
        <taxon>Lichtheimia</taxon>
    </lineage>
</organism>
<evidence type="ECO:0000256" key="1">
    <source>
        <dbReference type="ARBA" id="ARBA00005664"/>
    </source>
</evidence>
<name>A0AAD7UQ80_9FUNG</name>
<proteinExistence type="inferred from homology"/>
<dbReference type="RefSeq" id="XP_058336466.1">
    <property type="nucleotide sequence ID" value="XM_058492773.1"/>
</dbReference>
<dbReference type="GeneID" id="83220221"/>
<dbReference type="Pfam" id="PF05637">
    <property type="entry name" value="Glyco_transf_34"/>
    <property type="match status" value="1"/>
</dbReference>
<evidence type="ECO:0000256" key="4">
    <source>
        <dbReference type="SAM" id="Phobius"/>
    </source>
</evidence>
<dbReference type="PANTHER" id="PTHR31306">
    <property type="entry name" value="ALPHA-1,6-MANNOSYLTRANSFERASE MNN11-RELATED"/>
    <property type="match status" value="1"/>
</dbReference>
<keyword evidence="2" id="KW-0328">Glycosyltransferase</keyword>
<keyword evidence="3" id="KW-0808">Transferase</keyword>
<dbReference type="InterPro" id="IPR029044">
    <property type="entry name" value="Nucleotide-diphossugar_trans"/>
</dbReference>